<evidence type="ECO:0000256" key="2">
    <source>
        <dbReference type="ARBA" id="ARBA00023203"/>
    </source>
</evidence>
<dbReference type="PANTHER" id="PTHR11915">
    <property type="entry name" value="SPECTRIN/FILAMIN RELATED CYTOSKELETAL PROTEIN"/>
    <property type="match status" value="1"/>
</dbReference>
<organism evidence="4 5">
    <name type="scientific">Euroglyphus maynei</name>
    <name type="common">Mayne's house dust mite</name>
    <dbReference type="NCBI Taxonomy" id="6958"/>
    <lineage>
        <taxon>Eukaryota</taxon>
        <taxon>Metazoa</taxon>
        <taxon>Ecdysozoa</taxon>
        <taxon>Arthropoda</taxon>
        <taxon>Chelicerata</taxon>
        <taxon>Arachnida</taxon>
        <taxon>Acari</taxon>
        <taxon>Acariformes</taxon>
        <taxon>Sarcoptiformes</taxon>
        <taxon>Astigmata</taxon>
        <taxon>Psoroptidia</taxon>
        <taxon>Analgoidea</taxon>
        <taxon>Pyroglyphidae</taxon>
        <taxon>Pyroglyphinae</taxon>
        <taxon>Euroglyphus</taxon>
    </lineage>
</organism>
<gene>
    <name evidence="4" type="ORF">BLA29_010660</name>
</gene>
<evidence type="ECO:0000256" key="1">
    <source>
        <dbReference type="ARBA" id="ARBA00022737"/>
    </source>
</evidence>
<dbReference type="InterPro" id="IPR001589">
    <property type="entry name" value="Actinin_actin-bd_CS"/>
</dbReference>
<dbReference type="AlphaFoldDB" id="A0A1Y3AQR4"/>
<feature type="domain" description="Calponin-homology (CH)" evidence="3">
    <location>
        <begin position="30"/>
        <end position="135"/>
    </location>
</feature>
<name>A0A1Y3AQR4_EURMA</name>
<sequence>MSFPGDNFYCADNDRYERSKIGKLRTEREEIQAKTYKNWINSILIQGRTSIDDIYTDLTDGEKLIILLRLLTGENVGTVNKNSSLLLHKIANVSQCLRFIKSKNVYLESIGPDDIVYGNKTLTLGLIWTLILRFQLSQHLDFEQYDLKSIKESMLLWCCNRTKHLEFVKIVDFHQSWQNGWAFIALVHSFRPESLDIDALRRKESRDLLAIAFDT</sequence>
<evidence type="ECO:0000259" key="3">
    <source>
        <dbReference type="PROSITE" id="PS50021"/>
    </source>
</evidence>
<feature type="non-terminal residue" evidence="4">
    <location>
        <position position="215"/>
    </location>
</feature>
<dbReference type="PROSITE" id="PS00019">
    <property type="entry name" value="ACTININ_1"/>
    <property type="match status" value="1"/>
</dbReference>
<proteinExistence type="predicted"/>
<keyword evidence="5" id="KW-1185">Reference proteome</keyword>
<protein>
    <submittedName>
        <fullName evidence="4">Calponin homology (CH) domain containing protein</fullName>
    </submittedName>
</protein>
<dbReference type="SMART" id="SM00033">
    <property type="entry name" value="CH"/>
    <property type="match status" value="1"/>
</dbReference>
<reference evidence="4 5" key="1">
    <citation type="submission" date="2017-03" db="EMBL/GenBank/DDBJ databases">
        <title>Genome Survey of Euroglyphus maynei.</title>
        <authorList>
            <person name="Arlian L.G."/>
            <person name="Morgan M.S."/>
            <person name="Rider S.D."/>
        </authorList>
    </citation>
    <scope>NUCLEOTIDE SEQUENCE [LARGE SCALE GENOMIC DNA]</scope>
    <source>
        <strain evidence="4">Arlian Lab</strain>
        <tissue evidence="4">Whole body</tissue>
    </source>
</reference>
<dbReference type="InterPro" id="IPR001715">
    <property type="entry name" value="CH_dom"/>
</dbReference>
<dbReference type="SUPFAM" id="SSF47576">
    <property type="entry name" value="Calponin-homology domain, CH-domain"/>
    <property type="match status" value="1"/>
</dbReference>
<keyword evidence="1" id="KW-0677">Repeat</keyword>
<dbReference type="Pfam" id="PF00307">
    <property type="entry name" value="CH"/>
    <property type="match status" value="2"/>
</dbReference>
<feature type="domain" description="Calponin-homology (CH)" evidence="3">
    <location>
        <begin position="148"/>
        <end position="215"/>
    </location>
</feature>
<dbReference type="PROSITE" id="PS50021">
    <property type="entry name" value="CH"/>
    <property type="match status" value="2"/>
</dbReference>
<dbReference type="OrthoDB" id="18740at2759"/>
<evidence type="ECO:0000313" key="4">
    <source>
        <dbReference type="EMBL" id="OTF70812.1"/>
    </source>
</evidence>
<dbReference type="EMBL" id="MUJZ01063876">
    <property type="protein sequence ID" value="OTF70812.1"/>
    <property type="molecule type" value="Genomic_DNA"/>
</dbReference>
<accession>A0A1Y3AQR4</accession>
<keyword evidence="2" id="KW-0009">Actin-binding</keyword>
<dbReference type="Gene3D" id="1.10.418.10">
    <property type="entry name" value="Calponin-like domain"/>
    <property type="match status" value="2"/>
</dbReference>
<evidence type="ECO:0000313" key="5">
    <source>
        <dbReference type="Proteomes" id="UP000194236"/>
    </source>
</evidence>
<dbReference type="Proteomes" id="UP000194236">
    <property type="component" value="Unassembled WGS sequence"/>
</dbReference>
<comment type="caution">
    <text evidence="4">The sequence shown here is derived from an EMBL/GenBank/DDBJ whole genome shotgun (WGS) entry which is preliminary data.</text>
</comment>
<dbReference type="InterPro" id="IPR036872">
    <property type="entry name" value="CH_dom_sf"/>
</dbReference>
<dbReference type="GO" id="GO:0003779">
    <property type="term" value="F:actin binding"/>
    <property type="evidence" value="ECO:0007669"/>
    <property type="project" value="UniProtKB-KW"/>
</dbReference>